<dbReference type="InterPro" id="IPR026891">
    <property type="entry name" value="Fn3-like"/>
</dbReference>
<keyword evidence="7" id="KW-1185">Reference proteome</keyword>
<keyword evidence="2" id="KW-0732">Signal</keyword>
<keyword evidence="4" id="KW-0326">Glycosidase</keyword>
<dbReference type="OrthoDB" id="47059at2759"/>
<dbReference type="STRING" id="74557.A0A1V9ZI46"/>
<feature type="non-terminal residue" evidence="6">
    <location>
        <position position="1"/>
    </location>
</feature>
<dbReference type="Gene3D" id="3.40.50.1700">
    <property type="entry name" value="Glycoside hydrolase family 3 C-terminal domain"/>
    <property type="match status" value="1"/>
</dbReference>
<evidence type="ECO:0000256" key="3">
    <source>
        <dbReference type="ARBA" id="ARBA00022801"/>
    </source>
</evidence>
<dbReference type="Gene3D" id="2.60.40.10">
    <property type="entry name" value="Immunoglobulins"/>
    <property type="match status" value="1"/>
</dbReference>
<sequence>VCDFAPQSSLPFCDTSLSIDARVDDLVARIPLRDIPGLLGDNSTGSVSVGVPAYGWWSEGLHGVAISPAVSFSTPTISATSFPQILHVAASFNKSLWYEIGNVTSTEARAFHSVGHGGLTYWAPNINIFRDPRWGRGQETPGEDPYLTSAYATSFVQGMQGSSEFLKVSACCKHFSAYSQEIPRHSLSAQVTPQDMADTYFPAFEACVKQGHVSSIMCSYNAVNGIPSCADKHFLTDIVRKEWGFDGYIVSDCGAVEDVIAHHHYTNSTGQTCAATLSAGMDLNCGYFLQTHLLQALDQGIVDIDVTSNALKHLFRTQFRLGLFEKSSNQPYRDITLKDINTPQHQQLALEAAQQSIVLLHNQKVLPLDKDAYTKEKQLVLLGPHLNASIDMLSSYAGVPPFIITPLQGLLKYIPSEFIQYNIGCSVTNNTVDPAAIKLVAAASTFQVVLFVGLNESIESEGLDRHNILLPQGQLALIRQVLATSKSLVTLVLLSGGAVDLSEFKNHPKVGAIVYAGYLGQAGGQAIADVLVGEVNPSGRLTQTFYHSSYLESIAMDDMHMRPEEQRPGRTHRFYTGNAVFPFGYGLSYTFFRYDCPEYNDLVVAGDEYSVVVMVQNVGELIGDEVLLCFAKPPNAGINGRPRQSLVAFDKIKNLVPGDLFEWNLHLPPPTFQLASVNGAMEFIPGTWTLQLGTISISLHVVLPDSDSILTVG</sequence>
<accession>A0A1V9ZI46</accession>
<evidence type="ECO:0000256" key="2">
    <source>
        <dbReference type="ARBA" id="ARBA00022729"/>
    </source>
</evidence>
<dbReference type="PANTHER" id="PTHR42721:SF3">
    <property type="entry name" value="BETA-D-XYLOSIDASE 5-RELATED"/>
    <property type="match status" value="1"/>
</dbReference>
<reference evidence="6 7" key="1">
    <citation type="journal article" date="2014" name="Genome Biol. Evol.">
        <title>The secreted proteins of Achlya hypogyna and Thraustotheca clavata identify the ancestral oomycete secretome and reveal gene acquisitions by horizontal gene transfer.</title>
        <authorList>
            <person name="Misner I."/>
            <person name="Blouin N."/>
            <person name="Leonard G."/>
            <person name="Richards T.A."/>
            <person name="Lane C.E."/>
        </authorList>
    </citation>
    <scope>NUCLEOTIDE SEQUENCE [LARGE SCALE GENOMIC DNA]</scope>
    <source>
        <strain evidence="6 7">ATCC 34112</strain>
    </source>
</reference>
<evidence type="ECO:0000313" key="7">
    <source>
        <dbReference type="Proteomes" id="UP000243217"/>
    </source>
</evidence>
<dbReference type="SUPFAM" id="SSF52279">
    <property type="entry name" value="Beta-D-glucan exohydrolase, C-terminal domain"/>
    <property type="match status" value="1"/>
</dbReference>
<keyword evidence="3" id="KW-0378">Hydrolase</keyword>
<dbReference type="SMART" id="SM01217">
    <property type="entry name" value="Fn3_like"/>
    <property type="match status" value="1"/>
</dbReference>
<dbReference type="PANTHER" id="PTHR42721">
    <property type="entry name" value="SUGAR HYDROLASE-RELATED"/>
    <property type="match status" value="1"/>
</dbReference>
<feature type="domain" description="Fibronectin type III-like" evidence="5">
    <location>
        <begin position="625"/>
        <end position="696"/>
    </location>
</feature>
<dbReference type="GO" id="GO:0031222">
    <property type="term" value="P:arabinan catabolic process"/>
    <property type="evidence" value="ECO:0007669"/>
    <property type="project" value="TreeGrafter"/>
</dbReference>
<dbReference type="PRINTS" id="PR00133">
    <property type="entry name" value="GLHYDRLASE3"/>
</dbReference>
<dbReference type="GO" id="GO:0045493">
    <property type="term" value="P:xylan catabolic process"/>
    <property type="evidence" value="ECO:0007669"/>
    <property type="project" value="InterPro"/>
</dbReference>
<dbReference type="InterPro" id="IPR013783">
    <property type="entry name" value="Ig-like_fold"/>
</dbReference>
<dbReference type="Pfam" id="PF00933">
    <property type="entry name" value="Glyco_hydro_3"/>
    <property type="match status" value="1"/>
</dbReference>
<dbReference type="SUPFAM" id="SSF51445">
    <property type="entry name" value="(Trans)glycosidases"/>
    <property type="match status" value="1"/>
</dbReference>
<dbReference type="InterPro" id="IPR017853">
    <property type="entry name" value="GH"/>
</dbReference>
<dbReference type="Pfam" id="PF01915">
    <property type="entry name" value="Glyco_hydro_3_C"/>
    <property type="match status" value="1"/>
</dbReference>
<evidence type="ECO:0000256" key="1">
    <source>
        <dbReference type="ARBA" id="ARBA00005336"/>
    </source>
</evidence>
<dbReference type="InterPro" id="IPR044993">
    <property type="entry name" value="BXL"/>
</dbReference>
<dbReference type="Gene3D" id="3.20.20.300">
    <property type="entry name" value="Glycoside hydrolase, family 3, N-terminal domain"/>
    <property type="match status" value="1"/>
</dbReference>
<proteinExistence type="inferred from homology"/>
<dbReference type="AlphaFoldDB" id="A0A1V9ZI46"/>
<evidence type="ECO:0000259" key="5">
    <source>
        <dbReference type="SMART" id="SM01217"/>
    </source>
</evidence>
<name>A0A1V9ZI46_9STRA</name>
<dbReference type="GO" id="GO:0046556">
    <property type="term" value="F:alpha-L-arabinofuranosidase activity"/>
    <property type="evidence" value="ECO:0007669"/>
    <property type="project" value="TreeGrafter"/>
</dbReference>
<dbReference type="GO" id="GO:0009044">
    <property type="term" value="F:xylan 1,4-beta-xylosidase activity"/>
    <property type="evidence" value="ECO:0007669"/>
    <property type="project" value="InterPro"/>
</dbReference>
<protein>
    <submittedName>
        <fullName evidence="6">Beta-D-xylosidase</fullName>
    </submittedName>
</protein>
<organism evidence="6 7">
    <name type="scientific">Thraustotheca clavata</name>
    <dbReference type="NCBI Taxonomy" id="74557"/>
    <lineage>
        <taxon>Eukaryota</taxon>
        <taxon>Sar</taxon>
        <taxon>Stramenopiles</taxon>
        <taxon>Oomycota</taxon>
        <taxon>Saprolegniomycetes</taxon>
        <taxon>Saprolegniales</taxon>
        <taxon>Achlyaceae</taxon>
        <taxon>Thraustotheca</taxon>
    </lineage>
</organism>
<comment type="similarity">
    <text evidence="1">Belongs to the glycosyl hydrolase 3 family.</text>
</comment>
<gene>
    <name evidence="6" type="ORF">THRCLA_06892</name>
</gene>
<evidence type="ECO:0000256" key="4">
    <source>
        <dbReference type="ARBA" id="ARBA00023295"/>
    </source>
</evidence>
<comment type="caution">
    <text evidence="6">The sequence shown here is derived from an EMBL/GenBank/DDBJ whole genome shotgun (WGS) entry which is preliminary data.</text>
</comment>
<dbReference type="InterPro" id="IPR002772">
    <property type="entry name" value="Glyco_hydro_3_C"/>
</dbReference>
<evidence type="ECO:0000313" key="6">
    <source>
        <dbReference type="EMBL" id="OQR97647.1"/>
    </source>
</evidence>
<dbReference type="InterPro" id="IPR001764">
    <property type="entry name" value="Glyco_hydro_3_N"/>
</dbReference>
<dbReference type="Proteomes" id="UP000243217">
    <property type="component" value="Unassembled WGS sequence"/>
</dbReference>
<dbReference type="EMBL" id="JNBS01001895">
    <property type="protein sequence ID" value="OQR97647.1"/>
    <property type="molecule type" value="Genomic_DNA"/>
</dbReference>
<dbReference type="InterPro" id="IPR036962">
    <property type="entry name" value="Glyco_hydro_3_N_sf"/>
</dbReference>
<dbReference type="InterPro" id="IPR036881">
    <property type="entry name" value="Glyco_hydro_3_C_sf"/>
</dbReference>